<feature type="compositionally biased region" description="Polar residues" evidence="14">
    <location>
        <begin position="129"/>
        <end position="138"/>
    </location>
</feature>
<evidence type="ECO:0000256" key="6">
    <source>
        <dbReference type="ARBA" id="ARBA00022960"/>
    </source>
</evidence>
<keyword evidence="4" id="KW-0132">Cell division</keyword>
<keyword evidence="6" id="KW-0133">Cell shape</keyword>
<keyword evidence="2" id="KW-1003">Cell membrane</keyword>
<keyword evidence="17" id="KW-1185">Reference proteome</keyword>
<sequence length="157" mass="17862">MLELQWSTLIAIIIAALIIGSLLGRIFLKRDGQDRSSLRKQLDELKQQHQNYEVSVTEHFGRTTELIEQLSQNYTQIEEHLNLGAEKFINPEYRLESARTGETSLEELTPHSGNESEEPAGPKDYAPKQPNQEGTLSETYGLKRSDFQEDPTESSSR</sequence>
<keyword evidence="5 15" id="KW-0812">Transmembrane</keyword>
<evidence type="ECO:0000256" key="1">
    <source>
        <dbReference type="ARBA" id="ARBA00004377"/>
    </source>
</evidence>
<evidence type="ECO:0000256" key="9">
    <source>
        <dbReference type="ARBA" id="ARBA00023306"/>
    </source>
</evidence>
<evidence type="ECO:0000313" key="16">
    <source>
        <dbReference type="EMBL" id="MFC3700598.1"/>
    </source>
</evidence>
<name>A0ABV7WMR5_9GAMM</name>
<feature type="region of interest" description="Disordered" evidence="14">
    <location>
        <begin position="94"/>
        <end position="157"/>
    </location>
</feature>
<dbReference type="EMBL" id="JBHRYN010000006">
    <property type="protein sequence ID" value="MFC3700598.1"/>
    <property type="molecule type" value="Genomic_DNA"/>
</dbReference>
<protein>
    <recommendedName>
        <fullName evidence="11">Z-ring associated protein G</fullName>
    </recommendedName>
    <alternativeName>
        <fullName evidence="12">Cell division protein ZapG</fullName>
    </alternativeName>
</protein>
<evidence type="ECO:0000256" key="10">
    <source>
        <dbReference type="ARBA" id="ARBA00035657"/>
    </source>
</evidence>
<feature type="compositionally biased region" description="Acidic residues" evidence="14">
    <location>
        <begin position="148"/>
        <end position="157"/>
    </location>
</feature>
<evidence type="ECO:0000256" key="8">
    <source>
        <dbReference type="ARBA" id="ARBA00023136"/>
    </source>
</evidence>
<evidence type="ECO:0000256" key="3">
    <source>
        <dbReference type="ARBA" id="ARBA00022519"/>
    </source>
</evidence>
<evidence type="ECO:0000256" key="13">
    <source>
        <dbReference type="SAM" id="Coils"/>
    </source>
</evidence>
<evidence type="ECO:0000313" key="17">
    <source>
        <dbReference type="Proteomes" id="UP001595710"/>
    </source>
</evidence>
<reference evidence="17" key="1">
    <citation type="journal article" date="2019" name="Int. J. Syst. Evol. Microbiol.">
        <title>The Global Catalogue of Microorganisms (GCM) 10K type strain sequencing project: providing services to taxonomists for standard genome sequencing and annotation.</title>
        <authorList>
            <consortium name="The Broad Institute Genomics Platform"/>
            <consortium name="The Broad Institute Genome Sequencing Center for Infectious Disease"/>
            <person name="Wu L."/>
            <person name="Ma J."/>
        </authorList>
    </citation>
    <scope>NUCLEOTIDE SEQUENCE [LARGE SCALE GENOMIC DNA]</scope>
    <source>
        <strain evidence="17">CECT 8288</strain>
    </source>
</reference>
<keyword evidence="9" id="KW-0131">Cell cycle</keyword>
<evidence type="ECO:0000256" key="5">
    <source>
        <dbReference type="ARBA" id="ARBA00022692"/>
    </source>
</evidence>
<evidence type="ECO:0000256" key="4">
    <source>
        <dbReference type="ARBA" id="ARBA00022618"/>
    </source>
</evidence>
<dbReference type="PANTHER" id="PTHR39579">
    <property type="entry name" value="INNER MEMBRANE PROTEIN YHCB"/>
    <property type="match status" value="1"/>
</dbReference>
<keyword evidence="3" id="KW-0997">Cell inner membrane</keyword>
<dbReference type="PANTHER" id="PTHR39579:SF1">
    <property type="entry name" value="INNER MEMBRANE PROTEIN YHCB"/>
    <property type="match status" value="1"/>
</dbReference>
<keyword evidence="7 15" id="KW-1133">Transmembrane helix</keyword>
<dbReference type="Proteomes" id="UP001595710">
    <property type="component" value="Unassembled WGS sequence"/>
</dbReference>
<evidence type="ECO:0000256" key="12">
    <source>
        <dbReference type="ARBA" id="ARBA00035727"/>
    </source>
</evidence>
<keyword evidence="8 15" id="KW-0472">Membrane</keyword>
<dbReference type="Pfam" id="PF06295">
    <property type="entry name" value="ZapG-like"/>
    <property type="match status" value="1"/>
</dbReference>
<comment type="caution">
    <text evidence="16">The sequence shown here is derived from an EMBL/GenBank/DDBJ whole genome shotgun (WGS) entry which is preliminary data.</text>
</comment>
<evidence type="ECO:0000256" key="14">
    <source>
        <dbReference type="SAM" id="MobiDB-lite"/>
    </source>
</evidence>
<accession>A0ABV7WMR5</accession>
<organism evidence="16 17">
    <name type="scientific">Reinekea marina</name>
    <dbReference type="NCBI Taxonomy" id="1310421"/>
    <lineage>
        <taxon>Bacteria</taxon>
        <taxon>Pseudomonadati</taxon>
        <taxon>Pseudomonadota</taxon>
        <taxon>Gammaproteobacteria</taxon>
        <taxon>Oceanospirillales</taxon>
        <taxon>Saccharospirillaceae</taxon>
        <taxon>Reinekea</taxon>
    </lineage>
</organism>
<comment type="similarity">
    <text evidence="10">Belongs to the ZapG family.</text>
</comment>
<keyword evidence="13" id="KW-0175">Coiled coil</keyword>
<feature type="transmembrane region" description="Helical" evidence="15">
    <location>
        <begin position="6"/>
        <end position="28"/>
    </location>
</feature>
<dbReference type="InterPro" id="IPR009386">
    <property type="entry name" value="ZapG-like"/>
</dbReference>
<evidence type="ECO:0000256" key="11">
    <source>
        <dbReference type="ARBA" id="ARBA00035703"/>
    </source>
</evidence>
<evidence type="ECO:0000256" key="2">
    <source>
        <dbReference type="ARBA" id="ARBA00022475"/>
    </source>
</evidence>
<evidence type="ECO:0000256" key="7">
    <source>
        <dbReference type="ARBA" id="ARBA00022989"/>
    </source>
</evidence>
<gene>
    <name evidence="16" type="ORF">ACFOND_03020</name>
</gene>
<feature type="coiled-coil region" evidence="13">
    <location>
        <begin position="28"/>
        <end position="55"/>
    </location>
</feature>
<proteinExistence type="inferred from homology"/>
<comment type="subcellular location">
    <subcellularLocation>
        <location evidence="1">Cell inner membrane</location>
        <topology evidence="1">Single-pass membrane protein</topology>
    </subcellularLocation>
</comment>
<dbReference type="RefSeq" id="WP_216001096.1">
    <property type="nucleotide sequence ID" value="NZ_JAUFQI010000001.1"/>
</dbReference>
<evidence type="ECO:0000256" key="15">
    <source>
        <dbReference type="SAM" id="Phobius"/>
    </source>
</evidence>